<feature type="transmembrane region" description="Helical" evidence="1">
    <location>
        <begin position="23"/>
        <end position="46"/>
    </location>
</feature>
<evidence type="ECO:0000313" key="2">
    <source>
        <dbReference type="Ensembl" id="ENSHHUP00000069604.1"/>
    </source>
</evidence>
<proteinExistence type="predicted"/>
<keyword evidence="1" id="KW-1133">Transmembrane helix</keyword>
<keyword evidence="1" id="KW-0472">Membrane</keyword>
<accession>A0A4W5QB04</accession>
<protein>
    <submittedName>
        <fullName evidence="2">Uncharacterized protein</fullName>
    </submittedName>
</protein>
<reference evidence="3" key="1">
    <citation type="submission" date="2018-06" db="EMBL/GenBank/DDBJ databases">
        <title>Genome assembly of Danube salmon.</title>
        <authorList>
            <person name="Macqueen D.J."/>
            <person name="Gundappa M.K."/>
        </authorList>
    </citation>
    <scope>NUCLEOTIDE SEQUENCE [LARGE SCALE GENOMIC DNA]</scope>
</reference>
<name>A0A4W5QB04_9TELE</name>
<dbReference type="Ensembl" id="ENSHHUT00000071927.1">
    <property type="protein sequence ID" value="ENSHHUP00000069604.1"/>
    <property type="gene ID" value="ENSHHUG00000041000.1"/>
</dbReference>
<reference evidence="2" key="2">
    <citation type="submission" date="2025-08" db="UniProtKB">
        <authorList>
            <consortium name="Ensembl"/>
        </authorList>
    </citation>
    <scope>IDENTIFICATION</scope>
</reference>
<keyword evidence="3" id="KW-1185">Reference proteome</keyword>
<dbReference type="AlphaFoldDB" id="A0A4W5QB04"/>
<evidence type="ECO:0000256" key="1">
    <source>
        <dbReference type="SAM" id="Phobius"/>
    </source>
</evidence>
<keyword evidence="1" id="KW-0812">Transmembrane</keyword>
<evidence type="ECO:0000313" key="3">
    <source>
        <dbReference type="Proteomes" id="UP000314982"/>
    </source>
</evidence>
<organism evidence="2 3">
    <name type="scientific">Hucho hucho</name>
    <name type="common">huchen</name>
    <dbReference type="NCBI Taxonomy" id="62062"/>
    <lineage>
        <taxon>Eukaryota</taxon>
        <taxon>Metazoa</taxon>
        <taxon>Chordata</taxon>
        <taxon>Craniata</taxon>
        <taxon>Vertebrata</taxon>
        <taxon>Euteleostomi</taxon>
        <taxon>Actinopterygii</taxon>
        <taxon>Neopterygii</taxon>
        <taxon>Teleostei</taxon>
        <taxon>Protacanthopterygii</taxon>
        <taxon>Salmoniformes</taxon>
        <taxon>Salmonidae</taxon>
        <taxon>Salmoninae</taxon>
        <taxon>Hucho</taxon>
    </lineage>
</organism>
<reference evidence="2" key="3">
    <citation type="submission" date="2025-09" db="UniProtKB">
        <authorList>
            <consortium name="Ensembl"/>
        </authorList>
    </citation>
    <scope>IDENTIFICATION</scope>
</reference>
<dbReference type="Proteomes" id="UP000314982">
    <property type="component" value="Unassembled WGS sequence"/>
</dbReference>
<sequence length="75" mass="8183">GPEERCWIPVADVLDPAAGFPPIPLLLALRVFDALCVLSFVLLMPLKCQARRQARRPSTLLHLISTPVAHTVTLG</sequence>